<dbReference type="GO" id="GO:0009424">
    <property type="term" value="C:bacterial-type flagellum hook"/>
    <property type="evidence" value="ECO:0007669"/>
    <property type="project" value="UniProtKB-UniRule"/>
</dbReference>
<keyword evidence="8" id="KW-0282">Flagellum</keyword>
<evidence type="ECO:0000259" key="7">
    <source>
        <dbReference type="Pfam" id="PF07195"/>
    </source>
</evidence>
<dbReference type="AlphaFoldDB" id="A0A521CII3"/>
<keyword evidence="8" id="KW-0969">Cilium</keyword>
<reference evidence="8 9" key="1">
    <citation type="submission" date="2017-05" db="EMBL/GenBank/DDBJ databases">
        <authorList>
            <person name="Varghese N."/>
            <person name="Submissions S."/>
        </authorList>
    </citation>
    <scope>NUCLEOTIDE SEQUENCE [LARGE SCALE GENOMIC DNA]</scope>
    <source>
        <strain evidence="8 9">DSM 46834</strain>
    </source>
</reference>
<dbReference type="GO" id="GO:0005576">
    <property type="term" value="C:extracellular region"/>
    <property type="evidence" value="ECO:0007669"/>
    <property type="project" value="UniProtKB-SubCell"/>
</dbReference>
<dbReference type="InterPro" id="IPR010809">
    <property type="entry name" value="FliD_C"/>
</dbReference>
<dbReference type="GO" id="GO:0007155">
    <property type="term" value="P:cell adhesion"/>
    <property type="evidence" value="ECO:0007669"/>
    <property type="project" value="InterPro"/>
</dbReference>
<proteinExistence type="inferred from homology"/>
<comment type="subunit">
    <text evidence="2 5">Homopentamer.</text>
</comment>
<protein>
    <recommendedName>
        <fullName evidence="5">Flagellar hook-associated protein 2</fullName>
        <shortName evidence="5">HAP2</shortName>
    </recommendedName>
    <alternativeName>
        <fullName evidence="5">Flagellar cap protein</fullName>
    </alternativeName>
</protein>
<sequence>MASLSVDGLVSGLDTTSLISQLVAAEGTVQTQLKTRLSETKDAAAAYRGINTKIDALRSAAENLGKDATWTAAKATSSSTAVAVAVTGTPQPGSVTFTVNEVATAHALVGGTTQSSTTTAGAYGDLTVYGPDGTTVKGTIVVGSGSLTDTAAAINKSALGLNATVLQTSPGQYTLQVSAKATGKDAAFSLSGDFDPLRQGTDAKITLGDAASPLSVTSSTNTFTGLIPGGTLTVSAKSTTPVTIDVQPDPDAVAAKVQAFVDAANAALTEIERESANGAESTASLRGDSNLRRLTDQVLTAVSDVVAGLGSPGTFGVQLTRDGKVSFTKDTFLTKLQADPAKVREVFAGVSTDGGPDGVAARMQVLAKQVTDSTTGSLTLLAKGRDALATDLEGRIADWDLRLAARKAALTKQFTAMETALNSLRNQSSWLSGQLASLPSSSS</sequence>
<dbReference type="RefSeq" id="WP_142457612.1">
    <property type="nucleotide sequence ID" value="NZ_FXTJ01000002.1"/>
</dbReference>
<keyword evidence="4 5" id="KW-0975">Bacterial flagellum</keyword>
<comment type="function">
    <text evidence="5">Required for morphogenesis and for the elongation of the flagellar filament by facilitating polymerization of the flagellin monomers at the tip of growing filament. Forms a capping structure, which prevents flagellin subunits (transported through the central channel of the flagellum) from leaking out without polymerization at the distal end.</text>
</comment>
<evidence type="ECO:0000313" key="8">
    <source>
        <dbReference type="EMBL" id="SMO59202.1"/>
    </source>
</evidence>
<dbReference type="InterPro" id="IPR040026">
    <property type="entry name" value="FliD"/>
</dbReference>
<dbReference type="Pfam" id="PF02465">
    <property type="entry name" value="FliD_N"/>
    <property type="match status" value="1"/>
</dbReference>
<gene>
    <name evidence="8" type="ORF">SAMN06273567_102429</name>
</gene>
<dbReference type="Proteomes" id="UP000317484">
    <property type="component" value="Unassembled WGS sequence"/>
</dbReference>
<comment type="similarity">
    <text evidence="1 5">Belongs to the FliD family.</text>
</comment>
<evidence type="ECO:0000256" key="5">
    <source>
        <dbReference type="RuleBase" id="RU362066"/>
    </source>
</evidence>
<feature type="domain" description="Flagellar hook-associated protein 2 N-terminal" evidence="6">
    <location>
        <begin position="11"/>
        <end position="106"/>
    </location>
</feature>
<dbReference type="Pfam" id="PF07195">
    <property type="entry name" value="FliD_C"/>
    <property type="match status" value="1"/>
</dbReference>
<keyword evidence="3" id="KW-0175">Coiled coil</keyword>
<comment type="subcellular location">
    <subcellularLocation>
        <location evidence="5">Secreted</location>
    </subcellularLocation>
    <subcellularLocation>
        <location evidence="5">Bacterial flagellum</location>
    </subcellularLocation>
</comment>
<dbReference type="GO" id="GO:0071973">
    <property type="term" value="P:bacterial-type flagellum-dependent cell motility"/>
    <property type="evidence" value="ECO:0007669"/>
    <property type="project" value="TreeGrafter"/>
</dbReference>
<dbReference type="InterPro" id="IPR003481">
    <property type="entry name" value="FliD_N"/>
</dbReference>
<evidence type="ECO:0000256" key="1">
    <source>
        <dbReference type="ARBA" id="ARBA00009764"/>
    </source>
</evidence>
<evidence type="ECO:0000256" key="3">
    <source>
        <dbReference type="ARBA" id="ARBA00023054"/>
    </source>
</evidence>
<name>A0A521CII3_9ACTN</name>
<dbReference type="GO" id="GO:0009421">
    <property type="term" value="C:bacterial-type flagellum filament cap"/>
    <property type="evidence" value="ECO:0007669"/>
    <property type="project" value="InterPro"/>
</dbReference>
<evidence type="ECO:0000259" key="6">
    <source>
        <dbReference type="Pfam" id="PF02465"/>
    </source>
</evidence>
<keyword evidence="5" id="KW-0964">Secreted</keyword>
<accession>A0A521CII3</accession>
<evidence type="ECO:0000313" key="9">
    <source>
        <dbReference type="Proteomes" id="UP000317484"/>
    </source>
</evidence>
<dbReference type="EMBL" id="FXTJ01000002">
    <property type="protein sequence ID" value="SMO59202.1"/>
    <property type="molecule type" value="Genomic_DNA"/>
</dbReference>
<dbReference type="PANTHER" id="PTHR30288:SF0">
    <property type="entry name" value="FLAGELLAR HOOK-ASSOCIATED PROTEIN 2"/>
    <property type="match status" value="1"/>
</dbReference>
<dbReference type="PANTHER" id="PTHR30288">
    <property type="entry name" value="FLAGELLAR CAP/ASSEMBLY PROTEIN FLID"/>
    <property type="match status" value="1"/>
</dbReference>
<organism evidence="8 9">
    <name type="scientific">Geodermatophilus aquaeductus</name>
    <dbReference type="NCBI Taxonomy" id="1564161"/>
    <lineage>
        <taxon>Bacteria</taxon>
        <taxon>Bacillati</taxon>
        <taxon>Actinomycetota</taxon>
        <taxon>Actinomycetes</taxon>
        <taxon>Geodermatophilales</taxon>
        <taxon>Geodermatophilaceae</taxon>
        <taxon>Geodermatophilus</taxon>
    </lineage>
</organism>
<keyword evidence="8" id="KW-0966">Cell projection</keyword>
<evidence type="ECO:0000256" key="4">
    <source>
        <dbReference type="ARBA" id="ARBA00023143"/>
    </source>
</evidence>
<keyword evidence="9" id="KW-1185">Reference proteome</keyword>
<feature type="domain" description="Flagellar hook-associated protein 2 C-terminal" evidence="7">
    <location>
        <begin position="200"/>
        <end position="424"/>
    </location>
</feature>
<evidence type="ECO:0000256" key="2">
    <source>
        <dbReference type="ARBA" id="ARBA00011255"/>
    </source>
</evidence>